<dbReference type="GO" id="GO:0008081">
    <property type="term" value="F:phosphoric diester hydrolase activity"/>
    <property type="evidence" value="ECO:0007669"/>
    <property type="project" value="InterPro"/>
</dbReference>
<dbReference type="Gene3D" id="3.30.160.280">
    <property type="match status" value="3"/>
</dbReference>
<evidence type="ECO:0000313" key="3">
    <source>
        <dbReference type="EMBL" id="KPX31048.1"/>
    </source>
</evidence>
<dbReference type="EMBL" id="LJQI01000171">
    <property type="protein sequence ID" value="KPX31048.1"/>
    <property type="molecule type" value="Genomic_DNA"/>
</dbReference>
<feature type="transmembrane region" description="Helical" evidence="2">
    <location>
        <begin position="51"/>
        <end position="73"/>
    </location>
</feature>
<organism evidence="3 6">
    <name type="scientific">Pseudomonas amygdali pv. eriobotryae</name>
    <dbReference type="NCBI Taxonomy" id="129137"/>
    <lineage>
        <taxon>Bacteria</taxon>
        <taxon>Pseudomonadati</taxon>
        <taxon>Pseudomonadota</taxon>
        <taxon>Gammaproteobacteria</taxon>
        <taxon>Pseudomonadales</taxon>
        <taxon>Pseudomonadaceae</taxon>
        <taxon>Pseudomonas</taxon>
        <taxon>Pseudomonas amygdali</taxon>
    </lineage>
</organism>
<dbReference type="Gene3D" id="3.20.20.190">
    <property type="entry name" value="Phosphatidylinositol (PI) phosphodiesterase"/>
    <property type="match status" value="1"/>
</dbReference>
<accession>A0A0P9R0R2</accession>
<dbReference type="PANTHER" id="PTHR13593">
    <property type="match status" value="1"/>
</dbReference>
<dbReference type="InterPro" id="IPR017946">
    <property type="entry name" value="PLC-like_Pdiesterase_TIM-brl"/>
</dbReference>
<dbReference type="EMBL" id="RBPV01000245">
    <property type="protein sequence ID" value="RMO57915.1"/>
    <property type="molecule type" value="Genomic_DNA"/>
</dbReference>
<dbReference type="PANTHER" id="PTHR13593:SF140">
    <property type="entry name" value="PLC-LIKE PHOSPHODIESTERASE"/>
    <property type="match status" value="1"/>
</dbReference>
<evidence type="ECO:0000313" key="6">
    <source>
        <dbReference type="Proteomes" id="UP000050490"/>
    </source>
</evidence>
<sequence>MCVSRPAKPFMHRPVRFDRYLSACSAYRIYSMHCQLTVNGLGCAVKKYQRIVMSVAFASGLLLAWLVTAAPGVSPSESSPSASTVPVRAVGEEVNAGTFEQPRLAGEPAFKGAVFLDLTEQGNVFYTAVFDSQPDQADPAFPDTPRSTEFWTYAGQHSGLGPDLKSFDEPTRVGALHMGLIDNKKALLSSKVDGTPSAETPYPTTAQSNDFWDFLGFFDKSGTPEAMKTDQDLVWPGVFVYFEHTKTVYLAQHTGRPSVDAWPAPGTEQGAGYWKFAGTLSGIGVTLPKPWTDMSTSKGSYYRNPLSPLRSHYYASTFIGFAPLLNAEFPNDAQSNHNWDYRGAHEGSYTDPKAFGENTALDKLHRAKLQGKWVSFAAHFAGAVEQPYPTWPANTTYWGVRSITQNAGTWWAPRTDLDTETWVGAIHSAPQSQGKALYRALTSWTAPATGWDYSQTDEFHSLGTSLHAGTVADPKTQQEFTWPGAVHKTLIDGTPVYFVSLAEGFPSEQDWPLPTTPESNEHWSYIPVIQPLGTFEAPRQFADYSQAGSVYVDGTVPGARTFYVSNYEGYPANDLDSFSTVGIADPYWVYAGRHAGTWSDFKPFDDFTRIGALHEASIKGQRVVLRSLFDGMPSATTPYPNDLASNTHWEFVTVFKHAGTADDLKDRDDTTWPGALHLDEDQHIIFAARQQAQPDAGGWIYPVGETSDDQWSYVTSLNGGTAETPRERNDINTPGAIFADQLGLTRQKLFRSRFSGFAQDVGAVYPSGDESNAFYEYAGEHAGTFSDPKPFTDPTWPDAIHVATIDGQRVFLKSKISGKPTSQTPYPQQPASTDFWEFMFTSDQVGTYADPKSMSGQTWVGAVHEYSSSGLRQFYIAQQSGNPTADHWPLPTAGDTEYWKVMGVVRHKGTFADPKDFDEMTSQGLIHATTVEGQHVYYRSLAQGIPQANDWSYPVPGTDNEHWQYLGTNVPEGTWADPKGSSGFTSPGSIHAMQARDRTLYLLSKVDGLLAEHDWPIPLNGENDYWTVVGEFRHSGDIINPKDQQEVTWTGAIHMRQVENTRHYYRSKIAGNLAVIGIDHPLPLQAAGNAWWEFVGQASHQGTLTDPVQAGEMIRPGETVRVIHTTDEYYQARFAGVFSTGHPLPDSQQSNEDWFYVGKSALAGTLQSPKDAYEITWPGAIHRFEVDGKVYFARSLIDGVPGQGGWHYPTPPDSNQQWSYLDMGIHAGSWLDPKPESDATWPGALHVVKIPTGIGESFTRWFFRSKIWGHVADDPEGYGNENNFDHVGFSIYQGTLNSPKYFDQPTWAGAIHLDRETRFMFEAKKSGEMNVDVGERPKTPTDNDSWHFLGVSRHSGTENDPKEWDEYTWPGRLHRYEYDGKTLYFRAQMTGTPSTHNWYYPTDESSTEQWAYYGTTSHAGTFADPHVPDEVTWRGAIHRVEKDGIRLYFKARRAGIPNQQNWAYPPDDSSTEHFLYVATARHDGTISDPKNENEPVIPGDYVKTTYEDGDHYFIAKNSGVPSLNDWPTPADQQDNENWVFYGISRHAGTVDNPKEWNEVSWRGAVHVRNVRGMRLLFSVNSDKEGIPEQDKWSQPPNAPLDADEEKKPPALVEKSPAWKFLQVTHLTGTRDQPKSLADWTQNGLVHQTTIDYQSMLFRSKFTGKNDYPKEQPAKGDPVADKSSTWWEFFRKGRGTFEVPNTWNDYAYPDDIYSYDYHGERLLFRAEKEGRPSEAGRYFPTSEYSTSDWTYLYKNEGNYADPKTWNEFTRVGEIHRYDENGQTRFFKALKEGSPARHNWYYPAGAADNSYWTYAGKHAGTWQDPKEWDEPTYPGAIHSLNNITFYRSKFSGNAAAHYWYYPTSETEDAHWIRVNKDAYAAPGINDFTKTFDQYTWVTAHNAYLDAITPQLERGIRGFMLDIHMDVGDDNGQKRVRVCHLPAIGACWRDAPLLSDVLREFIAYMKKDRNAVISMLFESTLSPAELLPVLEEVPEIADYSHVSNGQSWPTVREMIDSNKRLVMLSNGSAAQKYTLAGKQAEVLWAPNTQVENSYNLGITSLVHDWQCKRRYSYMDLSLRTRDGGLPRLFVLNQFHAWGSTTLHAGNMDNNLTWLQRRVENYCGEATGWRKPNYLGIDFNQVGDALPYAAALSQGGLYFYEDNRANRAGDTSCVLPVNQGGGTSGVQYDMKLASRGCENDELRSMELEGVRAGTRIELYDNPDADKQDDFTLIDVKQSIPMGKRVRIDSFEGSADTFYYRKVASHNNGLDGKVSRIKVLNKADDNDISDASIVFYEGNGATQNIVCTVPFNADRQFKMGSGNNSYGCDNDEIRSAKILKAGKGSRFSVTGKPDGSFGQGRTGVTFKRAILLPITISSFNRSYENADVKVEVSNGGGLDGSISYAYFQPLSEQKGKPPIKEGSTRP</sequence>
<evidence type="ECO:0000313" key="8">
    <source>
        <dbReference type="Proteomes" id="UP000275613"/>
    </source>
</evidence>
<dbReference type="GO" id="GO:0006629">
    <property type="term" value="P:lipid metabolic process"/>
    <property type="evidence" value="ECO:0007669"/>
    <property type="project" value="InterPro"/>
</dbReference>
<evidence type="ECO:0000313" key="7">
    <source>
        <dbReference type="Proteomes" id="UP000272627"/>
    </source>
</evidence>
<dbReference type="Pfam" id="PF26178">
    <property type="entry name" value="PI-PLC_cat"/>
    <property type="match status" value="1"/>
</dbReference>
<keyword evidence="2" id="KW-0472">Membrane</keyword>
<evidence type="ECO:0000256" key="2">
    <source>
        <dbReference type="SAM" id="Phobius"/>
    </source>
</evidence>
<dbReference type="PATRIC" id="fig|129137.4.peg.6248"/>
<protein>
    <submittedName>
        <fullName evidence="3">Uncharacterized protein</fullName>
    </submittedName>
</protein>
<keyword evidence="2" id="KW-0812">Transmembrane</keyword>
<comment type="caution">
    <text evidence="3">The sequence shown here is derived from an EMBL/GenBank/DDBJ whole genome shotgun (WGS) entry which is preliminary data.</text>
</comment>
<proteinExistence type="predicted"/>
<keyword evidence="2" id="KW-1133">Transmembrane helix</keyword>
<feature type="region of interest" description="Disordered" evidence="1">
    <location>
        <begin position="1584"/>
        <end position="1609"/>
    </location>
</feature>
<dbReference type="SUPFAM" id="SSF51695">
    <property type="entry name" value="PLC-like phosphodiesterases"/>
    <property type="match status" value="1"/>
</dbReference>
<dbReference type="EMBL" id="RBOA01000026">
    <property type="protein sequence ID" value="RMM03877.1"/>
    <property type="molecule type" value="Genomic_DNA"/>
</dbReference>
<dbReference type="Proteomes" id="UP000275613">
    <property type="component" value="Unassembled WGS sequence"/>
</dbReference>
<name>A0A0P9R0R2_PSEA0</name>
<reference evidence="3 6" key="1">
    <citation type="submission" date="2015-09" db="EMBL/GenBank/DDBJ databases">
        <title>Genome announcement of multiple Pseudomonas syringae strains.</title>
        <authorList>
            <person name="Thakur S."/>
            <person name="Wang P.W."/>
            <person name="Gong Y."/>
            <person name="Weir B.S."/>
            <person name="Guttman D.S."/>
        </authorList>
    </citation>
    <scope>NUCLEOTIDE SEQUENCE [LARGE SCALE GENOMIC DNA]</scope>
    <source>
        <strain evidence="3 6">ICMP4455</strain>
    </source>
</reference>
<evidence type="ECO:0000313" key="4">
    <source>
        <dbReference type="EMBL" id="RMM03877.1"/>
    </source>
</evidence>
<evidence type="ECO:0000313" key="5">
    <source>
        <dbReference type="EMBL" id="RMO57915.1"/>
    </source>
</evidence>
<evidence type="ECO:0000256" key="1">
    <source>
        <dbReference type="SAM" id="MobiDB-lite"/>
    </source>
</evidence>
<dbReference type="Proteomes" id="UP000050490">
    <property type="component" value="Unassembled WGS sequence"/>
</dbReference>
<dbReference type="Proteomes" id="UP000272627">
    <property type="component" value="Unassembled WGS sequence"/>
</dbReference>
<gene>
    <name evidence="3" type="ORF">ALO70_05657</name>
    <name evidence="5" type="ORF">ALQ39_05721</name>
    <name evidence="4" type="ORF">ALQ86_05494</name>
</gene>
<reference evidence="7 8" key="2">
    <citation type="submission" date="2018-08" db="EMBL/GenBank/DDBJ databases">
        <title>Recombination of ecologically and evolutionarily significant loci maintains genetic cohesion in the Pseudomonas syringae species complex.</title>
        <authorList>
            <person name="Dillon M."/>
            <person name="Thakur S."/>
            <person name="Almeida R.N.D."/>
            <person name="Weir B.S."/>
            <person name="Guttman D.S."/>
        </authorList>
    </citation>
    <scope>NUCLEOTIDE SEQUENCE [LARGE SCALE GENOMIC DNA]</scope>
    <source>
        <strain evidence="5 8">ICMP 4316</strain>
        <strain evidence="4 7">ICMP 8636</strain>
    </source>
</reference>
<dbReference type="InterPro" id="IPR051057">
    <property type="entry name" value="PI-PLC_domain"/>
</dbReference>